<accession>A0A7Y9EIA9</accession>
<organism evidence="1 2">
    <name type="scientific">Actinomadura luteofluorescens</name>
    <dbReference type="NCBI Taxonomy" id="46163"/>
    <lineage>
        <taxon>Bacteria</taxon>
        <taxon>Bacillati</taxon>
        <taxon>Actinomycetota</taxon>
        <taxon>Actinomycetes</taxon>
        <taxon>Streptosporangiales</taxon>
        <taxon>Thermomonosporaceae</taxon>
        <taxon>Actinomadura</taxon>
    </lineage>
</organism>
<name>A0A7Y9EIA9_9ACTN</name>
<comment type="caution">
    <text evidence="1">The sequence shown here is derived from an EMBL/GenBank/DDBJ whole genome shotgun (WGS) entry which is preliminary data.</text>
</comment>
<sequence length="106" mass="11630">MSEFTRALITAAIQDRGPAWEATGTQWQITTGPKTDKPSVWVTCENTHNLAQLTIWSSGEAELDLGHPTDDATTSIHYDLATHEDLATRLGDLTDLLNRRPTASNP</sequence>
<reference evidence="1 2" key="1">
    <citation type="submission" date="2020-07" db="EMBL/GenBank/DDBJ databases">
        <title>Sequencing the genomes of 1000 actinobacteria strains.</title>
        <authorList>
            <person name="Klenk H.-P."/>
        </authorList>
    </citation>
    <scope>NUCLEOTIDE SEQUENCE [LARGE SCALE GENOMIC DNA]</scope>
    <source>
        <strain evidence="1 2">DSM 40398</strain>
    </source>
</reference>
<protein>
    <submittedName>
        <fullName evidence="1">Uncharacterized protein</fullName>
    </submittedName>
</protein>
<gene>
    <name evidence="1" type="ORF">BJY14_004237</name>
</gene>
<proteinExistence type="predicted"/>
<dbReference type="Proteomes" id="UP000529783">
    <property type="component" value="Unassembled WGS sequence"/>
</dbReference>
<dbReference type="AlphaFoldDB" id="A0A7Y9EIA9"/>
<dbReference type="EMBL" id="JACCBA010000001">
    <property type="protein sequence ID" value="NYD48254.1"/>
    <property type="molecule type" value="Genomic_DNA"/>
</dbReference>
<keyword evidence="2" id="KW-1185">Reference proteome</keyword>
<evidence type="ECO:0000313" key="1">
    <source>
        <dbReference type="EMBL" id="NYD48254.1"/>
    </source>
</evidence>
<evidence type="ECO:0000313" key="2">
    <source>
        <dbReference type="Proteomes" id="UP000529783"/>
    </source>
</evidence>
<dbReference type="RefSeq" id="WP_179845206.1">
    <property type="nucleotide sequence ID" value="NZ_JACCBA010000001.1"/>
</dbReference>